<reference evidence="2" key="2">
    <citation type="submission" date="2019-07" db="EMBL/GenBank/DDBJ databases">
        <authorList>
            <person name="Seetharam A."/>
            <person name="Woodhouse M."/>
            <person name="Cannon E."/>
        </authorList>
    </citation>
    <scope>NUCLEOTIDE SEQUENCE [LARGE SCALE GENOMIC DNA]</scope>
    <source>
        <strain evidence="2">cv. B73</strain>
    </source>
</reference>
<organism evidence="2 3">
    <name type="scientific">Zea mays</name>
    <name type="common">Maize</name>
    <dbReference type="NCBI Taxonomy" id="4577"/>
    <lineage>
        <taxon>Eukaryota</taxon>
        <taxon>Viridiplantae</taxon>
        <taxon>Streptophyta</taxon>
        <taxon>Embryophyta</taxon>
        <taxon>Tracheophyta</taxon>
        <taxon>Spermatophyta</taxon>
        <taxon>Magnoliopsida</taxon>
        <taxon>Liliopsida</taxon>
        <taxon>Poales</taxon>
        <taxon>Poaceae</taxon>
        <taxon>PACMAD clade</taxon>
        <taxon>Panicoideae</taxon>
        <taxon>Andropogonodae</taxon>
        <taxon>Andropogoneae</taxon>
        <taxon>Tripsacinae</taxon>
        <taxon>Zea</taxon>
    </lineage>
</organism>
<protein>
    <submittedName>
        <fullName evidence="2">Uncharacterized protein</fullName>
    </submittedName>
</protein>
<dbReference type="Proteomes" id="UP000007305">
    <property type="component" value="Chromosome 4"/>
</dbReference>
<keyword evidence="3" id="KW-1185">Reference proteome</keyword>
<reference evidence="3" key="1">
    <citation type="journal article" date="2009" name="Science">
        <title>The B73 maize genome: complexity, diversity, and dynamics.</title>
        <authorList>
            <person name="Schnable P.S."/>
            <person name="Ware D."/>
            <person name="Fulton R.S."/>
            <person name="Stein J.C."/>
            <person name="Wei F."/>
            <person name="Pasternak S."/>
            <person name="Liang C."/>
            <person name="Zhang J."/>
            <person name="Fulton L."/>
            <person name="Graves T.A."/>
            <person name="Minx P."/>
            <person name="Reily A.D."/>
            <person name="Courtney L."/>
            <person name="Kruchowski S.S."/>
            <person name="Tomlinson C."/>
            <person name="Strong C."/>
            <person name="Delehaunty K."/>
            <person name="Fronick C."/>
            <person name="Courtney B."/>
            <person name="Rock S.M."/>
            <person name="Belter E."/>
            <person name="Du F."/>
            <person name="Kim K."/>
            <person name="Abbott R.M."/>
            <person name="Cotton M."/>
            <person name="Levy A."/>
            <person name="Marchetto P."/>
            <person name="Ochoa K."/>
            <person name="Jackson S.M."/>
            <person name="Gillam B."/>
            <person name="Chen W."/>
            <person name="Yan L."/>
            <person name="Higginbotham J."/>
            <person name="Cardenas M."/>
            <person name="Waligorski J."/>
            <person name="Applebaum E."/>
            <person name="Phelps L."/>
            <person name="Falcone J."/>
            <person name="Kanchi K."/>
            <person name="Thane T."/>
            <person name="Scimone A."/>
            <person name="Thane N."/>
            <person name="Henke J."/>
            <person name="Wang T."/>
            <person name="Ruppert J."/>
            <person name="Shah N."/>
            <person name="Rotter K."/>
            <person name="Hodges J."/>
            <person name="Ingenthron E."/>
            <person name="Cordes M."/>
            <person name="Kohlberg S."/>
            <person name="Sgro J."/>
            <person name="Delgado B."/>
            <person name="Mead K."/>
            <person name="Chinwalla A."/>
            <person name="Leonard S."/>
            <person name="Crouse K."/>
            <person name="Collura K."/>
            <person name="Kudrna D."/>
            <person name="Currie J."/>
            <person name="He R."/>
            <person name="Angelova A."/>
            <person name="Rajasekar S."/>
            <person name="Mueller T."/>
            <person name="Lomeli R."/>
            <person name="Scara G."/>
            <person name="Ko A."/>
            <person name="Delaney K."/>
            <person name="Wissotski M."/>
            <person name="Lopez G."/>
            <person name="Campos D."/>
            <person name="Braidotti M."/>
            <person name="Ashley E."/>
            <person name="Golser W."/>
            <person name="Kim H."/>
            <person name="Lee S."/>
            <person name="Lin J."/>
            <person name="Dujmic Z."/>
            <person name="Kim W."/>
            <person name="Talag J."/>
            <person name="Zuccolo A."/>
            <person name="Fan C."/>
            <person name="Sebastian A."/>
            <person name="Kramer M."/>
            <person name="Spiegel L."/>
            <person name="Nascimento L."/>
            <person name="Zutavern T."/>
            <person name="Miller B."/>
            <person name="Ambroise C."/>
            <person name="Muller S."/>
            <person name="Spooner W."/>
            <person name="Narechania A."/>
            <person name="Ren L."/>
            <person name="Wei S."/>
            <person name="Kumari S."/>
            <person name="Faga B."/>
            <person name="Levy M.J."/>
            <person name="McMahan L."/>
            <person name="Van Buren P."/>
            <person name="Vaughn M.W."/>
            <person name="Ying K."/>
            <person name="Yeh C.-T."/>
            <person name="Emrich S.J."/>
            <person name="Jia Y."/>
            <person name="Kalyanaraman A."/>
            <person name="Hsia A.-P."/>
            <person name="Barbazuk W.B."/>
            <person name="Baucom R.S."/>
            <person name="Brutnell T.P."/>
            <person name="Carpita N.C."/>
            <person name="Chaparro C."/>
            <person name="Chia J.-M."/>
            <person name="Deragon J.-M."/>
            <person name="Estill J.C."/>
            <person name="Fu Y."/>
            <person name="Jeddeloh J.A."/>
            <person name="Han Y."/>
            <person name="Lee H."/>
            <person name="Li P."/>
            <person name="Lisch D.R."/>
            <person name="Liu S."/>
            <person name="Liu Z."/>
            <person name="Nagel D.H."/>
            <person name="McCann M.C."/>
            <person name="SanMiguel P."/>
            <person name="Myers A.M."/>
            <person name="Nettleton D."/>
            <person name="Nguyen J."/>
            <person name="Penning B.W."/>
            <person name="Ponnala L."/>
            <person name="Schneider K.L."/>
            <person name="Schwartz D.C."/>
            <person name="Sharma A."/>
            <person name="Soderlund C."/>
            <person name="Springer N.M."/>
            <person name="Sun Q."/>
            <person name="Wang H."/>
            <person name="Waterman M."/>
            <person name="Westerman R."/>
            <person name="Wolfgruber T.K."/>
            <person name="Yang L."/>
            <person name="Yu Y."/>
            <person name="Zhang L."/>
            <person name="Zhou S."/>
            <person name="Zhu Q."/>
            <person name="Bennetzen J.L."/>
            <person name="Dawe R.K."/>
            <person name="Jiang J."/>
            <person name="Jiang N."/>
            <person name="Presting G.G."/>
            <person name="Wessler S.R."/>
            <person name="Aluru S."/>
            <person name="Martienssen R.A."/>
            <person name="Clifton S.W."/>
            <person name="McCombie W.R."/>
            <person name="Wing R.A."/>
            <person name="Wilson R.K."/>
        </authorList>
    </citation>
    <scope>NUCLEOTIDE SEQUENCE [LARGE SCALE GENOMIC DNA]</scope>
    <source>
        <strain evidence="3">cv. B73</strain>
    </source>
</reference>
<evidence type="ECO:0000256" key="1">
    <source>
        <dbReference type="SAM" id="MobiDB-lite"/>
    </source>
</evidence>
<feature type="region of interest" description="Disordered" evidence="1">
    <location>
        <begin position="146"/>
        <end position="172"/>
    </location>
</feature>
<sequence length="172" mass="19412">MTSRCTKEEKKKIGRQGKGCLKMTVPPKRRRLSLSRNRRPKRSKRQSHKKRVNIISPAIGDQLSSRGSVLYLATIRSRLLAHSKTIQTNRAREMIGSADHRTNAEMIWFSFPRFGPSFPHSTLFLGLKKMGRGRFHPSVIPSRIAESKKPASRLPCRADACQSSPPPPGELD</sequence>
<dbReference type="InParanoid" id="A0A804NX21"/>
<dbReference type="AlphaFoldDB" id="A0A804NX21"/>
<reference evidence="2" key="3">
    <citation type="submission" date="2021-05" db="UniProtKB">
        <authorList>
            <consortium name="EnsemblPlants"/>
        </authorList>
    </citation>
    <scope>IDENTIFICATION</scope>
    <source>
        <strain evidence="2">cv. B73</strain>
    </source>
</reference>
<feature type="compositionally biased region" description="Basic residues" evidence="1">
    <location>
        <begin position="27"/>
        <end position="51"/>
    </location>
</feature>
<dbReference type="EnsemblPlants" id="Zm00001eb192740_T001">
    <property type="protein sequence ID" value="Zm00001eb192740_P001"/>
    <property type="gene ID" value="Zm00001eb192740"/>
</dbReference>
<dbReference type="Gramene" id="Zm00001eb192740_T001">
    <property type="protein sequence ID" value="Zm00001eb192740_P001"/>
    <property type="gene ID" value="Zm00001eb192740"/>
</dbReference>
<accession>A0A804NX21</accession>
<feature type="region of interest" description="Disordered" evidence="1">
    <location>
        <begin position="1"/>
        <end position="51"/>
    </location>
</feature>
<name>A0A804NX21_MAIZE</name>
<feature type="compositionally biased region" description="Basic and acidic residues" evidence="1">
    <location>
        <begin position="1"/>
        <end position="11"/>
    </location>
</feature>
<evidence type="ECO:0000313" key="2">
    <source>
        <dbReference type="EnsemblPlants" id="Zm00001eb192740_P001"/>
    </source>
</evidence>
<evidence type="ECO:0000313" key="3">
    <source>
        <dbReference type="Proteomes" id="UP000007305"/>
    </source>
</evidence>
<proteinExistence type="predicted"/>